<name>U2LHM4_TRESO</name>
<dbReference type="PATRIC" id="fig|1125725.3.peg.997"/>
<dbReference type="PANTHER" id="PTHR37164:SF1">
    <property type="entry name" value="BACTERIOHEMERYTHRIN"/>
    <property type="match status" value="1"/>
</dbReference>
<feature type="domain" description="Hemerythrin-like" evidence="5">
    <location>
        <begin position="17"/>
        <end position="130"/>
    </location>
</feature>
<dbReference type="OrthoDB" id="9797092at2"/>
<evidence type="ECO:0000313" key="7">
    <source>
        <dbReference type="EMBL" id="ERK03781.1"/>
    </source>
</evidence>
<dbReference type="InterPro" id="IPR050669">
    <property type="entry name" value="Hemerythrin"/>
</dbReference>
<dbReference type="eggNOG" id="COG2703">
    <property type="taxonomic scope" value="Bacteria"/>
</dbReference>
<dbReference type="EMBL" id="AVQI01000030">
    <property type="protein sequence ID" value="ERK03781.1"/>
    <property type="molecule type" value="Genomic_DNA"/>
</dbReference>
<comment type="caution">
    <text evidence="6">The sequence shown here is derived from an EMBL/GenBank/DDBJ whole genome shotgun (WGS) entry which is preliminary data.</text>
</comment>
<evidence type="ECO:0000256" key="3">
    <source>
        <dbReference type="ARBA" id="ARBA00022723"/>
    </source>
</evidence>
<dbReference type="SUPFAM" id="SSF47188">
    <property type="entry name" value="Hemerythrin-like"/>
    <property type="match status" value="1"/>
</dbReference>
<dbReference type="PROSITE" id="PS00550">
    <property type="entry name" value="HEMERYTHRINS"/>
    <property type="match status" value="1"/>
</dbReference>
<dbReference type="NCBIfam" id="NF033749">
    <property type="entry name" value="bact_hemeryth"/>
    <property type="match status" value="1"/>
</dbReference>
<dbReference type="Proteomes" id="UP000016412">
    <property type="component" value="Unassembled WGS sequence"/>
</dbReference>
<dbReference type="InterPro" id="IPR012312">
    <property type="entry name" value="Hemerythrin-like"/>
</dbReference>
<dbReference type="CDD" id="cd12107">
    <property type="entry name" value="Hemerythrin"/>
    <property type="match status" value="1"/>
</dbReference>
<keyword evidence="3" id="KW-0479">Metal-binding</keyword>
<evidence type="ECO:0000259" key="5">
    <source>
        <dbReference type="Pfam" id="PF01814"/>
    </source>
</evidence>
<keyword evidence="2" id="KW-0813">Transport</keyword>
<protein>
    <submittedName>
        <fullName evidence="6">Hemerythrin-like metal-binding domain protein</fullName>
    </submittedName>
</protein>
<evidence type="ECO:0000256" key="4">
    <source>
        <dbReference type="ARBA" id="ARBA00023004"/>
    </source>
</evidence>
<dbReference type="STRING" id="1125725.HMPREF1325_1223"/>
<dbReference type="Pfam" id="PF01814">
    <property type="entry name" value="Hemerythrin"/>
    <property type="match status" value="1"/>
</dbReference>
<evidence type="ECO:0000313" key="6">
    <source>
        <dbReference type="EMBL" id="ERF61026.1"/>
    </source>
</evidence>
<dbReference type="EMBL" id="AUZJ01000020">
    <property type="protein sequence ID" value="ERF61026.1"/>
    <property type="molecule type" value="Genomic_DNA"/>
</dbReference>
<dbReference type="InterPro" id="IPR016131">
    <property type="entry name" value="Haemerythrin_Fe_BS"/>
</dbReference>
<sequence>MEKVAKVQWDDSYLLNIPEIDGQHKRLLAIANELYDAVEGSPEDYKLKMSKVLKSLTDYTVYHFTEEEKFMAKYGYPATSTHKVAHDAFVREVEIQVRKLDGGTQDDALKFYSFIVNWVLMHIARADRIWGKFVSQKLEQQ</sequence>
<dbReference type="Proteomes" id="UP000016646">
    <property type="component" value="Unassembled WGS sequence"/>
</dbReference>
<comment type="similarity">
    <text evidence="1">Belongs to the hemerythrin family.</text>
</comment>
<evidence type="ECO:0000313" key="8">
    <source>
        <dbReference type="Proteomes" id="UP000016412"/>
    </source>
</evidence>
<proteinExistence type="inferred from homology"/>
<evidence type="ECO:0000256" key="1">
    <source>
        <dbReference type="ARBA" id="ARBA00010587"/>
    </source>
</evidence>
<gene>
    <name evidence="7" type="ORF">HMPREF0860_1916</name>
    <name evidence="6" type="ORF">HMPREF1325_1223</name>
</gene>
<dbReference type="NCBIfam" id="TIGR02481">
    <property type="entry name" value="hemeryth_dom"/>
    <property type="match status" value="1"/>
</dbReference>
<dbReference type="Gene3D" id="1.20.120.50">
    <property type="entry name" value="Hemerythrin-like"/>
    <property type="match status" value="1"/>
</dbReference>
<evidence type="ECO:0000256" key="2">
    <source>
        <dbReference type="ARBA" id="ARBA00022621"/>
    </source>
</evidence>
<keyword evidence="9" id="KW-1185">Reference proteome</keyword>
<dbReference type="InterPro" id="IPR012827">
    <property type="entry name" value="Hemerythrin_metal-bd"/>
</dbReference>
<accession>U2LHM4</accession>
<evidence type="ECO:0000313" key="9">
    <source>
        <dbReference type="Proteomes" id="UP000016646"/>
    </source>
</evidence>
<dbReference type="GO" id="GO:0005344">
    <property type="term" value="F:oxygen carrier activity"/>
    <property type="evidence" value="ECO:0007669"/>
    <property type="project" value="UniProtKB-KW"/>
</dbReference>
<keyword evidence="2" id="KW-0561">Oxygen transport</keyword>
<dbReference type="AlphaFoldDB" id="U2LHM4"/>
<organism evidence="6 8">
    <name type="scientific">Treponema socranskii subsp. socranskii VPI DR56BR1116 = ATCC 35536</name>
    <dbReference type="NCBI Taxonomy" id="1125725"/>
    <lineage>
        <taxon>Bacteria</taxon>
        <taxon>Pseudomonadati</taxon>
        <taxon>Spirochaetota</taxon>
        <taxon>Spirochaetia</taxon>
        <taxon>Spirochaetales</taxon>
        <taxon>Treponemataceae</taxon>
        <taxon>Treponema</taxon>
    </lineage>
</organism>
<keyword evidence="4" id="KW-0408">Iron</keyword>
<reference evidence="8 9" key="1">
    <citation type="submission" date="2013-08" db="EMBL/GenBank/DDBJ databases">
        <authorList>
            <person name="Durkin A.S."/>
            <person name="Haft D.R."/>
            <person name="McCorrison J."/>
            <person name="Torralba M."/>
            <person name="Gillis M."/>
            <person name="Haft D.H."/>
            <person name="Methe B."/>
            <person name="Sutton G."/>
            <person name="Nelson K.E."/>
        </authorList>
    </citation>
    <scope>NUCLEOTIDE SEQUENCE [LARGE SCALE GENOMIC DNA]</scope>
    <source>
        <strain evidence="7 9">ATCC 35536</strain>
        <strain evidence="6 8">VPI DR56BR1116</strain>
    </source>
</reference>
<dbReference type="GO" id="GO:0046872">
    <property type="term" value="F:metal ion binding"/>
    <property type="evidence" value="ECO:0007669"/>
    <property type="project" value="UniProtKB-KW"/>
</dbReference>
<dbReference type="RefSeq" id="WP_021330087.1">
    <property type="nucleotide sequence ID" value="NZ_AUZJ01000020.1"/>
</dbReference>
<dbReference type="PANTHER" id="PTHR37164">
    <property type="entry name" value="BACTERIOHEMERYTHRIN"/>
    <property type="match status" value="1"/>
</dbReference>
<dbReference type="InterPro" id="IPR035938">
    <property type="entry name" value="Hemerythrin-like_sf"/>
</dbReference>